<dbReference type="InterPro" id="IPR041033">
    <property type="entry name" value="SpaA_PFL_dom_1"/>
</dbReference>
<feature type="compositionally biased region" description="Low complexity" evidence="6">
    <location>
        <begin position="583"/>
        <end position="593"/>
    </location>
</feature>
<dbReference type="InterPro" id="IPR001434">
    <property type="entry name" value="OmcB-like_DUF11"/>
</dbReference>
<reference evidence="11 12" key="1">
    <citation type="submission" date="2020-03" db="EMBL/GenBank/DDBJ databases">
        <title>Bacterial samples isolated from urine from healthy bovine heifers (Gyr breed).</title>
        <authorList>
            <person name="Giannattasio-Ferraz S."/>
            <person name="Maskeri L."/>
            <person name="Penido A."/>
            <person name="Barbosa-Stancioli E.F."/>
            <person name="Putonti C."/>
        </authorList>
    </citation>
    <scope>NUCLEOTIDE SEQUENCE [LARGE SCALE GENOMIC DNA]</scope>
    <source>
        <strain evidence="11 12">UFMG-H7</strain>
    </source>
</reference>
<feature type="domain" description="Gram-positive cocci surface proteins LPxTG" evidence="8">
    <location>
        <begin position="612"/>
        <end position="650"/>
    </location>
</feature>
<evidence type="ECO:0000256" key="1">
    <source>
        <dbReference type="ARBA" id="ARBA00007257"/>
    </source>
</evidence>
<dbReference type="InterPro" id="IPR008966">
    <property type="entry name" value="Adhesion_dom_sf"/>
</dbReference>
<dbReference type="InterPro" id="IPR019931">
    <property type="entry name" value="LPXTG_anchor"/>
</dbReference>
<accession>A0A7X6I3B5</accession>
<evidence type="ECO:0000256" key="3">
    <source>
        <dbReference type="ARBA" id="ARBA00022525"/>
    </source>
</evidence>
<feature type="region of interest" description="Disordered" evidence="6">
    <location>
        <begin position="565"/>
        <end position="610"/>
    </location>
</feature>
<organism evidence="11 12">
    <name type="scientific">Vagococcus fluvialis</name>
    <dbReference type="NCBI Taxonomy" id="2738"/>
    <lineage>
        <taxon>Bacteria</taxon>
        <taxon>Bacillati</taxon>
        <taxon>Bacillota</taxon>
        <taxon>Bacilli</taxon>
        <taxon>Lactobacillales</taxon>
        <taxon>Enterococcaceae</taxon>
        <taxon>Vagococcus</taxon>
    </lineage>
</organism>
<dbReference type="Pfam" id="PF00746">
    <property type="entry name" value="Gram_pos_anchor"/>
    <property type="match status" value="1"/>
</dbReference>
<dbReference type="NCBIfam" id="TIGR01451">
    <property type="entry name" value="B_ant_repeat"/>
    <property type="match status" value="1"/>
</dbReference>
<keyword evidence="2" id="KW-0134">Cell wall</keyword>
<evidence type="ECO:0000256" key="2">
    <source>
        <dbReference type="ARBA" id="ARBA00022512"/>
    </source>
</evidence>
<dbReference type="InterPro" id="IPR047589">
    <property type="entry name" value="DUF11_rpt"/>
</dbReference>
<dbReference type="InterPro" id="IPR026466">
    <property type="entry name" value="Fim_isopep_form_D2_dom"/>
</dbReference>
<dbReference type="SUPFAM" id="SSF49401">
    <property type="entry name" value="Bacterial adhesins"/>
    <property type="match status" value="1"/>
</dbReference>
<dbReference type="AlphaFoldDB" id="A0A7X6I3B5"/>
<keyword evidence="7" id="KW-1133">Transmembrane helix</keyword>
<feature type="domain" description="DUF11" evidence="9">
    <location>
        <begin position="461"/>
        <end position="571"/>
    </location>
</feature>
<evidence type="ECO:0000313" key="12">
    <source>
        <dbReference type="Proteomes" id="UP000521358"/>
    </source>
</evidence>
<dbReference type="SUPFAM" id="SSF49899">
    <property type="entry name" value="Concanavalin A-like lectins/glucanases"/>
    <property type="match status" value="1"/>
</dbReference>
<keyword evidence="5" id="KW-0572">Peptidoglycan-anchor</keyword>
<comment type="caution">
    <text evidence="11">The sequence shown here is derived from an EMBL/GenBank/DDBJ whole genome shotgun (WGS) entry which is preliminary data.</text>
</comment>
<comment type="similarity">
    <text evidence="1">Belongs to the serine-aspartate repeat-containing protein (SDr) family.</text>
</comment>
<feature type="transmembrane region" description="Helical" evidence="7">
    <location>
        <begin position="625"/>
        <end position="644"/>
    </location>
</feature>
<evidence type="ECO:0000259" key="8">
    <source>
        <dbReference type="Pfam" id="PF00746"/>
    </source>
</evidence>
<dbReference type="Pfam" id="PF18483">
    <property type="entry name" value="Lectin_L-type_dom"/>
    <property type="match status" value="1"/>
</dbReference>
<dbReference type="Pfam" id="PF17802">
    <property type="entry name" value="SpaA"/>
    <property type="match status" value="1"/>
</dbReference>
<name>A0A7X6I3B5_9ENTE</name>
<feature type="domain" description="SpaA-like prealbumin fold" evidence="10">
    <location>
        <begin position="367"/>
        <end position="449"/>
    </location>
</feature>
<dbReference type="PANTHER" id="PTHR36108:SF13">
    <property type="entry name" value="COLOSSIN-B-RELATED"/>
    <property type="match status" value="1"/>
</dbReference>
<keyword evidence="3" id="KW-0964">Secreted</keyword>
<dbReference type="Gene3D" id="2.60.120.200">
    <property type="match status" value="1"/>
</dbReference>
<dbReference type="Pfam" id="PF01345">
    <property type="entry name" value="DUF11"/>
    <property type="match status" value="1"/>
</dbReference>
<dbReference type="InterPro" id="IPR013320">
    <property type="entry name" value="ConA-like_dom_sf"/>
</dbReference>
<proteinExistence type="inferred from homology"/>
<dbReference type="InterPro" id="IPR013783">
    <property type="entry name" value="Ig-like_fold"/>
</dbReference>
<gene>
    <name evidence="11" type="ORF">HED35_09930</name>
</gene>
<protein>
    <submittedName>
        <fullName evidence="11">Isopeptide-forming domain-containing fimbrial protein</fullName>
    </submittedName>
</protein>
<dbReference type="RefSeq" id="WP_167807605.1">
    <property type="nucleotide sequence ID" value="NZ_JAAVMB010000011.1"/>
</dbReference>
<keyword evidence="4" id="KW-0732">Signal</keyword>
<keyword evidence="7" id="KW-0472">Membrane</keyword>
<evidence type="ECO:0000256" key="4">
    <source>
        <dbReference type="ARBA" id="ARBA00022729"/>
    </source>
</evidence>
<dbReference type="SUPFAM" id="SSF49478">
    <property type="entry name" value="Cna protein B-type domain"/>
    <property type="match status" value="1"/>
</dbReference>
<dbReference type="NCBIfam" id="TIGR01167">
    <property type="entry name" value="LPXTG_anchor"/>
    <property type="match status" value="1"/>
</dbReference>
<keyword evidence="7" id="KW-0812">Transmembrane</keyword>
<evidence type="ECO:0000259" key="10">
    <source>
        <dbReference type="Pfam" id="PF17802"/>
    </source>
</evidence>
<evidence type="ECO:0000259" key="9">
    <source>
        <dbReference type="Pfam" id="PF01345"/>
    </source>
</evidence>
<dbReference type="EMBL" id="JAAVMB010000011">
    <property type="protein sequence ID" value="NKC68408.1"/>
    <property type="molecule type" value="Genomic_DNA"/>
</dbReference>
<evidence type="ECO:0000256" key="7">
    <source>
        <dbReference type="SAM" id="Phobius"/>
    </source>
</evidence>
<evidence type="ECO:0000313" key="11">
    <source>
        <dbReference type="EMBL" id="NKC68408.1"/>
    </source>
</evidence>
<dbReference type="Gene3D" id="2.60.40.10">
    <property type="entry name" value="Immunoglobulins"/>
    <property type="match status" value="1"/>
</dbReference>
<sequence>MKKIKKAYSLFSVLIIIFSTVIQPLQVVAENLNSKNIIVSLTDSNEVELSDVNEKEIIENTDVNKTAVDEELIEDTSNKSVERNKGAPSEEVTIGNNKTAVEKEISSEQNFVKAAAATAIPGVLNGTTAIDTSDIFNFTGSSRNRVDNVIDMTGQNRYSAQVWSQRRVNLNEPFSLEFYAYLGDAKVDPVADGIALTFRNGNDYFVGGGGMGMGSYSEKLGKAHTLEIDTYYNPLPGQPTNIEDTQADYDIYNHQTYLNNHVGHVAIRTSDKAGRVSPHRVLSWGNYENPIANGNWNKVIYKWNPEANNGQGSIYIEINGEKIEDNYNIRNDVSDPTNVIWGLTSSTAIYASNQGVYFTNLDFGYGLRIEKVDSVTGQPLSGAVFNLLNENKEEILTGLVSDDNGMIIVEDLKPGKYFLVEVKAPDGYKLLETEKEITISPTETEFITIKYGNDKIPTGKLETSKTADKENVKVGEIITYTINAKNTVKDSLLDPVIITDNLPEGLELVADSVVASDEKAKVEVDGNQIKVTFNNVAGETSVKVSFQAKVTEKAGKTVKNVALVEGTDPNNPDKPVDPEQPEVETPVTPVIPTGKLETEKPKPQSPNGSIGNVKYLPQTGEVTNIGLLVSGLVILSILVFIYLIRIRNRDKTK</sequence>
<dbReference type="Proteomes" id="UP000521358">
    <property type="component" value="Unassembled WGS sequence"/>
</dbReference>
<evidence type="ECO:0000256" key="5">
    <source>
        <dbReference type="ARBA" id="ARBA00023088"/>
    </source>
</evidence>
<dbReference type="NCBIfam" id="TIGR04226">
    <property type="entry name" value="RrgB_K2N_iso_D2"/>
    <property type="match status" value="1"/>
</dbReference>
<dbReference type="Gene3D" id="2.60.40.740">
    <property type="match status" value="1"/>
</dbReference>
<dbReference type="PANTHER" id="PTHR36108">
    <property type="entry name" value="COLOSSIN-B-RELATED"/>
    <property type="match status" value="1"/>
</dbReference>
<evidence type="ECO:0000256" key="6">
    <source>
        <dbReference type="SAM" id="MobiDB-lite"/>
    </source>
</evidence>